<gene>
    <name evidence="1" type="ORF">O6P43_010071</name>
</gene>
<dbReference type="SUPFAM" id="SSF63829">
    <property type="entry name" value="Calcium-dependent phosphotriesterase"/>
    <property type="match status" value="1"/>
</dbReference>
<accession>A0AAD7PZM9</accession>
<comment type="caution">
    <text evidence="1">The sequence shown here is derived from an EMBL/GenBank/DDBJ whole genome shotgun (WGS) entry which is preliminary data.</text>
</comment>
<dbReference type="PANTHER" id="PTHR10426:SF69">
    <property type="entry name" value="PROTEIN STRICTOSIDINE SYNTHASE-LIKE 10"/>
    <property type="match status" value="1"/>
</dbReference>
<dbReference type="PANTHER" id="PTHR10426">
    <property type="entry name" value="STRICTOSIDINE SYNTHASE-RELATED"/>
    <property type="match status" value="1"/>
</dbReference>
<reference evidence="1" key="1">
    <citation type="journal article" date="2023" name="Science">
        <title>Elucidation of the pathway for biosynthesis of saponin adjuvants from the soapbark tree.</title>
        <authorList>
            <person name="Reed J."/>
            <person name="Orme A."/>
            <person name="El-Demerdash A."/>
            <person name="Owen C."/>
            <person name="Martin L.B.B."/>
            <person name="Misra R.C."/>
            <person name="Kikuchi S."/>
            <person name="Rejzek M."/>
            <person name="Martin A.C."/>
            <person name="Harkess A."/>
            <person name="Leebens-Mack J."/>
            <person name="Louveau T."/>
            <person name="Stephenson M.J."/>
            <person name="Osbourn A."/>
        </authorList>
    </citation>
    <scope>NUCLEOTIDE SEQUENCE</scope>
    <source>
        <strain evidence="1">S10</strain>
    </source>
</reference>
<evidence type="ECO:0000313" key="1">
    <source>
        <dbReference type="EMBL" id="KAJ7972137.1"/>
    </source>
</evidence>
<dbReference type="Gene3D" id="2.120.10.30">
    <property type="entry name" value="TolB, C-terminal domain"/>
    <property type="match status" value="2"/>
</dbReference>
<dbReference type="EMBL" id="JARAOO010000004">
    <property type="protein sequence ID" value="KAJ7972137.1"/>
    <property type="molecule type" value="Genomic_DNA"/>
</dbReference>
<dbReference type="GO" id="GO:0012505">
    <property type="term" value="C:endomembrane system"/>
    <property type="evidence" value="ECO:0007669"/>
    <property type="project" value="TreeGrafter"/>
</dbReference>
<name>A0AAD7PZM9_QUISA</name>
<dbReference type="KEGG" id="qsa:O6P43_010071"/>
<organism evidence="1 2">
    <name type="scientific">Quillaja saponaria</name>
    <name type="common">Soap bark tree</name>
    <dbReference type="NCBI Taxonomy" id="32244"/>
    <lineage>
        <taxon>Eukaryota</taxon>
        <taxon>Viridiplantae</taxon>
        <taxon>Streptophyta</taxon>
        <taxon>Embryophyta</taxon>
        <taxon>Tracheophyta</taxon>
        <taxon>Spermatophyta</taxon>
        <taxon>Magnoliopsida</taxon>
        <taxon>eudicotyledons</taxon>
        <taxon>Gunneridae</taxon>
        <taxon>Pentapetalae</taxon>
        <taxon>rosids</taxon>
        <taxon>fabids</taxon>
        <taxon>Fabales</taxon>
        <taxon>Quillajaceae</taxon>
        <taxon>Quillaja</taxon>
    </lineage>
</organism>
<dbReference type="AlphaFoldDB" id="A0AAD7PZM9"/>
<sequence length="263" mass="29216">MGKVRTPALPTVGFSNGSDGRGWTDFAFTTSQRKDCIRPFAPELEHVCGQPLGLRFDKRTGDLYIADSYLGLQVVGTTGGMATQVVTEVEGQSFTNDMDIDEDEGIIYFTDTSTIFYRSFNLQAVHGGTPEWGQDWQKPLLVGHVDTFAELPGFPDNVRRNSKGEFWVALHAKQTPFAKWMYSNSWAGKTLLKFPLSFRQLHALLVGGKAHATSVKLSDEGKILEVLEDTEGKVMRFISEVEEKGGKLWIGSVLVPFIGIYKL</sequence>
<dbReference type="InterPro" id="IPR011042">
    <property type="entry name" value="6-blade_b-propeller_TolB-like"/>
</dbReference>
<protein>
    <submittedName>
        <fullName evidence="1">Strictosidine synthase</fullName>
    </submittedName>
</protein>
<dbReference type="Proteomes" id="UP001163823">
    <property type="component" value="Chromosome 4"/>
</dbReference>
<keyword evidence="2" id="KW-1185">Reference proteome</keyword>
<proteinExistence type="predicted"/>
<dbReference type="GO" id="GO:0016787">
    <property type="term" value="F:hydrolase activity"/>
    <property type="evidence" value="ECO:0007669"/>
    <property type="project" value="TreeGrafter"/>
</dbReference>
<evidence type="ECO:0000313" key="2">
    <source>
        <dbReference type="Proteomes" id="UP001163823"/>
    </source>
</evidence>